<organism evidence="2 3">
    <name type="scientific">Metabacillus herbersteinensis</name>
    <dbReference type="NCBI Taxonomy" id="283816"/>
    <lineage>
        <taxon>Bacteria</taxon>
        <taxon>Bacillati</taxon>
        <taxon>Bacillota</taxon>
        <taxon>Bacilli</taxon>
        <taxon>Bacillales</taxon>
        <taxon>Bacillaceae</taxon>
        <taxon>Metabacillus</taxon>
    </lineage>
</organism>
<evidence type="ECO:0000313" key="2">
    <source>
        <dbReference type="EMBL" id="MFC0270612.1"/>
    </source>
</evidence>
<dbReference type="InterPro" id="IPR004360">
    <property type="entry name" value="Glyas_Fos-R_dOase_dom"/>
</dbReference>
<dbReference type="Pfam" id="PF00903">
    <property type="entry name" value="Glyoxalase"/>
    <property type="match status" value="1"/>
</dbReference>
<dbReference type="InterPro" id="IPR029068">
    <property type="entry name" value="Glyas_Bleomycin-R_OHBP_Dase"/>
</dbReference>
<proteinExistence type="predicted"/>
<name>A0ABV6GCE6_9BACI</name>
<evidence type="ECO:0000259" key="1">
    <source>
        <dbReference type="Pfam" id="PF00903"/>
    </source>
</evidence>
<reference evidence="2 3" key="1">
    <citation type="submission" date="2024-09" db="EMBL/GenBank/DDBJ databases">
        <authorList>
            <person name="Sun Q."/>
            <person name="Mori K."/>
        </authorList>
    </citation>
    <scope>NUCLEOTIDE SEQUENCE [LARGE SCALE GENOMIC DNA]</scope>
    <source>
        <strain evidence="2 3">CCM 7228</strain>
    </source>
</reference>
<accession>A0ABV6GCE6</accession>
<dbReference type="SUPFAM" id="SSF54593">
    <property type="entry name" value="Glyoxalase/Bleomycin resistance protein/Dihydroxybiphenyl dioxygenase"/>
    <property type="match status" value="1"/>
</dbReference>
<sequence length="66" mass="7713">MTHQIHADTEIGEVKLKVSNLEQSLTFYQDVIGFSLLKRKNKVVELTTDGKKRRLPNFVWNAHLLY</sequence>
<evidence type="ECO:0000313" key="3">
    <source>
        <dbReference type="Proteomes" id="UP001589854"/>
    </source>
</evidence>
<dbReference type="PANTHER" id="PTHR43279:SF1">
    <property type="entry name" value="CATECHOL-2,3-DIOXYGENASE"/>
    <property type="match status" value="1"/>
</dbReference>
<feature type="domain" description="Glyoxalase/fosfomycin resistance/dioxygenase" evidence="1">
    <location>
        <begin position="11"/>
        <end position="49"/>
    </location>
</feature>
<gene>
    <name evidence="2" type="ORF">ACFFIX_03980</name>
</gene>
<dbReference type="PANTHER" id="PTHR43279">
    <property type="entry name" value="CATECHOL-2,3-DIOXYGENASE"/>
    <property type="match status" value="1"/>
</dbReference>
<dbReference type="Gene3D" id="3.10.180.10">
    <property type="entry name" value="2,3-Dihydroxybiphenyl 1,2-Dioxygenase, domain 1"/>
    <property type="match status" value="1"/>
</dbReference>
<dbReference type="EMBL" id="JBHLVO010000002">
    <property type="protein sequence ID" value="MFC0270612.1"/>
    <property type="molecule type" value="Genomic_DNA"/>
</dbReference>
<protein>
    <submittedName>
        <fullName evidence="2">VOC family protein</fullName>
    </submittedName>
</protein>
<comment type="caution">
    <text evidence="2">The sequence shown here is derived from an EMBL/GenBank/DDBJ whole genome shotgun (WGS) entry which is preliminary data.</text>
</comment>
<dbReference type="RefSeq" id="WP_378930760.1">
    <property type="nucleotide sequence ID" value="NZ_JBHLVO010000002.1"/>
</dbReference>
<dbReference type="Proteomes" id="UP001589854">
    <property type="component" value="Unassembled WGS sequence"/>
</dbReference>
<keyword evidence="3" id="KW-1185">Reference proteome</keyword>